<evidence type="ECO:0000313" key="2">
    <source>
        <dbReference type="Proteomes" id="UP000244906"/>
    </source>
</evidence>
<dbReference type="EMBL" id="QDDL01000001">
    <property type="protein sequence ID" value="PVZ72288.1"/>
    <property type="molecule type" value="Genomic_DNA"/>
</dbReference>
<comment type="caution">
    <text evidence="1">The sequence shown here is derived from an EMBL/GenBank/DDBJ whole genome shotgun (WGS) entry which is preliminary data.</text>
</comment>
<dbReference type="RefSeq" id="WP_116685874.1">
    <property type="nucleotide sequence ID" value="NZ_CAWNYD010000001.1"/>
</dbReference>
<accession>A0A2V1H4Y2</accession>
<keyword evidence="2" id="KW-1185">Reference proteome</keyword>
<organism evidence="1 2">
    <name type="scientific">Pelagibaculum spongiae</name>
    <dbReference type="NCBI Taxonomy" id="2080658"/>
    <lineage>
        <taxon>Bacteria</taxon>
        <taxon>Pseudomonadati</taxon>
        <taxon>Pseudomonadota</taxon>
        <taxon>Gammaproteobacteria</taxon>
        <taxon>Oceanospirillales</taxon>
        <taxon>Pelagibaculum</taxon>
    </lineage>
</organism>
<reference evidence="1 2" key="1">
    <citation type="submission" date="2018-04" db="EMBL/GenBank/DDBJ databases">
        <title>Thalassorhabdus spongiae gen. nov., sp. nov., isolated from a marine sponge in South-West Iceland.</title>
        <authorList>
            <person name="Knobloch S."/>
            <person name="Daussin A."/>
            <person name="Johannsson R."/>
            <person name="Marteinsson V.T."/>
        </authorList>
    </citation>
    <scope>NUCLEOTIDE SEQUENCE [LARGE SCALE GENOMIC DNA]</scope>
    <source>
        <strain evidence="1 2">Hp12</strain>
    </source>
</reference>
<dbReference type="OrthoDB" id="6708494at2"/>
<proteinExistence type="predicted"/>
<gene>
    <name evidence="1" type="ORF">DC094_04560</name>
</gene>
<dbReference type="Proteomes" id="UP000244906">
    <property type="component" value="Unassembled WGS sequence"/>
</dbReference>
<dbReference type="AlphaFoldDB" id="A0A2V1H4Y2"/>
<name>A0A2V1H4Y2_9GAMM</name>
<protein>
    <submittedName>
        <fullName evidence="1">Uncharacterized protein</fullName>
    </submittedName>
</protein>
<sequence length="217" mass="25311">MKREIRDRKNLEKYTQQMGELKERLEFLKSYKNTKKDRFLVENSALHVRKIVELFAFSLMSLQKDLYKVYRQNAGIDFLKDWNGRDILTKLISLNPDCYFKPIRRELMVKPNGVKEITFIDEKECYTVKRLGRLYERCGGVLHVTNPWKSCNKTESFHGELPSIIRKLVATFENQSILVNHWQSQDSTVVLVHLAGEAGKPSYSLAEGGGNFRFDAE</sequence>
<evidence type="ECO:0000313" key="1">
    <source>
        <dbReference type="EMBL" id="PVZ72288.1"/>
    </source>
</evidence>